<dbReference type="Pfam" id="PF02602">
    <property type="entry name" value="HEM4"/>
    <property type="match status" value="1"/>
</dbReference>
<comment type="function">
    <text evidence="6 9">Catalyzes cyclization of the linear tetrapyrrole, hydroxymethylbilane, to the macrocyclic uroporphyrinogen III.</text>
</comment>
<reference evidence="12" key="1">
    <citation type="journal article" date="2019" name="Int. J. Syst. Evol. Microbiol.">
        <title>The Global Catalogue of Microorganisms (GCM) 10K type strain sequencing project: providing services to taxonomists for standard genome sequencing and annotation.</title>
        <authorList>
            <consortium name="The Broad Institute Genomics Platform"/>
            <consortium name="The Broad Institute Genome Sequencing Center for Infectious Disease"/>
            <person name="Wu L."/>
            <person name="Ma J."/>
        </authorList>
    </citation>
    <scope>NUCLEOTIDE SEQUENCE [LARGE SCALE GENOMIC DNA]</scope>
    <source>
        <strain evidence="12">CCUG 55585</strain>
    </source>
</reference>
<gene>
    <name evidence="11" type="ORF">ACFQ0E_06100</name>
</gene>
<comment type="pathway">
    <text evidence="1 9">Porphyrin-containing compound metabolism; protoporphyrin-IX biosynthesis; coproporphyrinogen-III from 5-aminolevulinate: step 3/4.</text>
</comment>
<evidence type="ECO:0000256" key="6">
    <source>
        <dbReference type="ARBA" id="ARBA00037589"/>
    </source>
</evidence>
<evidence type="ECO:0000256" key="9">
    <source>
        <dbReference type="RuleBase" id="RU366031"/>
    </source>
</evidence>
<comment type="caution">
    <text evidence="11">The sequence shown here is derived from an EMBL/GenBank/DDBJ whole genome shotgun (WGS) entry which is preliminary data.</text>
</comment>
<evidence type="ECO:0000256" key="5">
    <source>
        <dbReference type="ARBA" id="ARBA00023244"/>
    </source>
</evidence>
<comment type="similarity">
    <text evidence="2 9">Belongs to the uroporphyrinogen-III synthase family.</text>
</comment>
<evidence type="ECO:0000259" key="10">
    <source>
        <dbReference type="Pfam" id="PF02602"/>
    </source>
</evidence>
<keyword evidence="5 9" id="KW-0627">Porphyrin biosynthesis</keyword>
<evidence type="ECO:0000313" key="11">
    <source>
        <dbReference type="EMBL" id="MFD0725171.1"/>
    </source>
</evidence>
<sequence>MRRAAAAHGLRVLALSPWRIAVRDDPDTRRALRAALAADIVIATSPAAVRAASTLATLRARRGQAFCAVGSATAEALRRAGIDRIHAPERMDSEGLLALDVLQPVRGLVVGLLTAPGGRDRIAPTLRARGASVHRADVYAREPIAPSPRALAQLRAFDGPLLLPVSSGEALTTILAAVPDDISARLRGARILAASERLAALAREAGCADVRIADGPRPAQLLACAARDS</sequence>
<dbReference type="PANTHER" id="PTHR38042:SF1">
    <property type="entry name" value="UROPORPHYRINOGEN-III SYNTHASE, CHLOROPLASTIC"/>
    <property type="match status" value="1"/>
</dbReference>
<comment type="catalytic activity">
    <reaction evidence="8 9">
        <text>hydroxymethylbilane = uroporphyrinogen III + H2O</text>
        <dbReference type="Rhea" id="RHEA:18965"/>
        <dbReference type="ChEBI" id="CHEBI:15377"/>
        <dbReference type="ChEBI" id="CHEBI:57308"/>
        <dbReference type="ChEBI" id="CHEBI:57845"/>
        <dbReference type="EC" id="4.2.1.75"/>
    </reaction>
</comment>
<dbReference type="InterPro" id="IPR039793">
    <property type="entry name" value="UROS/Hem4"/>
</dbReference>
<evidence type="ECO:0000256" key="3">
    <source>
        <dbReference type="ARBA" id="ARBA00013109"/>
    </source>
</evidence>
<evidence type="ECO:0000256" key="2">
    <source>
        <dbReference type="ARBA" id="ARBA00008133"/>
    </source>
</evidence>
<dbReference type="EC" id="4.2.1.75" evidence="3 9"/>
<name>A0ABW2Y9N3_9GAMM</name>
<dbReference type="RefSeq" id="WP_386822786.1">
    <property type="nucleotide sequence ID" value="NZ_JBHTIF010000001.1"/>
</dbReference>
<dbReference type="InterPro" id="IPR036108">
    <property type="entry name" value="4pyrrol_syn_uPrphyn_synt_sf"/>
</dbReference>
<dbReference type="EMBL" id="JBHTIF010000001">
    <property type="protein sequence ID" value="MFD0725171.1"/>
    <property type="molecule type" value="Genomic_DNA"/>
</dbReference>
<evidence type="ECO:0000256" key="1">
    <source>
        <dbReference type="ARBA" id="ARBA00004772"/>
    </source>
</evidence>
<keyword evidence="12" id="KW-1185">Reference proteome</keyword>
<evidence type="ECO:0000313" key="12">
    <source>
        <dbReference type="Proteomes" id="UP001597110"/>
    </source>
</evidence>
<evidence type="ECO:0000256" key="7">
    <source>
        <dbReference type="ARBA" id="ARBA00040167"/>
    </source>
</evidence>
<dbReference type="Gene3D" id="3.40.50.10090">
    <property type="match status" value="2"/>
</dbReference>
<keyword evidence="4 9" id="KW-0456">Lyase</keyword>
<evidence type="ECO:0000256" key="8">
    <source>
        <dbReference type="ARBA" id="ARBA00048617"/>
    </source>
</evidence>
<feature type="domain" description="Tetrapyrrole biosynthesis uroporphyrinogen III synthase" evidence="10">
    <location>
        <begin position="3"/>
        <end position="222"/>
    </location>
</feature>
<evidence type="ECO:0000256" key="4">
    <source>
        <dbReference type="ARBA" id="ARBA00023239"/>
    </source>
</evidence>
<proteinExistence type="inferred from homology"/>
<organism evidence="11 12">
    <name type="scientific">Lysobacter brunescens</name>
    <dbReference type="NCBI Taxonomy" id="262323"/>
    <lineage>
        <taxon>Bacteria</taxon>
        <taxon>Pseudomonadati</taxon>
        <taxon>Pseudomonadota</taxon>
        <taxon>Gammaproteobacteria</taxon>
        <taxon>Lysobacterales</taxon>
        <taxon>Lysobacteraceae</taxon>
        <taxon>Lysobacter</taxon>
    </lineage>
</organism>
<dbReference type="CDD" id="cd06578">
    <property type="entry name" value="HemD"/>
    <property type="match status" value="1"/>
</dbReference>
<dbReference type="Proteomes" id="UP001597110">
    <property type="component" value="Unassembled WGS sequence"/>
</dbReference>
<dbReference type="GO" id="GO:0004852">
    <property type="term" value="F:uroporphyrinogen-III synthase activity"/>
    <property type="evidence" value="ECO:0007669"/>
    <property type="project" value="UniProtKB-EC"/>
</dbReference>
<dbReference type="PANTHER" id="PTHR38042">
    <property type="entry name" value="UROPORPHYRINOGEN-III SYNTHASE, CHLOROPLASTIC"/>
    <property type="match status" value="1"/>
</dbReference>
<dbReference type="SUPFAM" id="SSF69618">
    <property type="entry name" value="HemD-like"/>
    <property type="match status" value="1"/>
</dbReference>
<protein>
    <recommendedName>
        <fullName evidence="7 9">Uroporphyrinogen-III synthase</fullName>
        <ecNumber evidence="3 9">4.2.1.75</ecNumber>
    </recommendedName>
</protein>
<accession>A0ABW2Y9N3</accession>
<dbReference type="InterPro" id="IPR003754">
    <property type="entry name" value="4pyrrol_synth_uPrphyn_synth"/>
</dbReference>